<gene>
    <name evidence="8" type="ORF">H310_03475</name>
</gene>
<organism evidence="8">
    <name type="scientific">Aphanomyces invadans</name>
    <dbReference type="NCBI Taxonomy" id="157072"/>
    <lineage>
        <taxon>Eukaryota</taxon>
        <taxon>Sar</taxon>
        <taxon>Stramenopiles</taxon>
        <taxon>Oomycota</taxon>
        <taxon>Saprolegniomycetes</taxon>
        <taxon>Saprolegniales</taxon>
        <taxon>Verrucalvaceae</taxon>
        <taxon>Aphanomyces</taxon>
    </lineage>
</organism>
<evidence type="ECO:0000256" key="5">
    <source>
        <dbReference type="ARBA" id="ARBA00023157"/>
    </source>
</evidence>
<protein>
    <recommendedName>
        <fullName evidence="9">Secreted protein</fullName>
    </recommendedName>
</protein>
<feature type="signal peptide" evidence="7">
    <location>
        <begin position="1"/>
        <end position="16"/>
    </location>
</feature>
<dbReference type="VEuPathDB" id="FungiDB:H310_03475"/>
<keyword evidence="3" id="KW-0964">Secreted</keyword>
<keyword evidence="6" id="KW-0812">Transmembrane</keyword>
<feature type="transmembrane region" description="Helical" evidence="6">
    <location>
        <begin position="251"/>
        <end position="272"/>
    </location>
</feature>
<evidence type="ECO:0000256" key="1">
    <source>
        <dbReference type="ARBA" id="ARBA00004613"/>
    </source>
</evidence>
<name>A0A024UH98_9STRA</name>
<evidence type="ECO:0008006" key="9">
    <source>
        <dbReference type="Google" id="ProtNLM"/>
    </source>
</evidence>
<evidence type="ECO:0000256" key="3">
    <source>
        <dbReference type="ARBA" id="ARBA00022525"/>
    </source>
</evidence>
<evidence type="ECO:0000313" key="8">
    <source>
        <dbReference type="EMBL" id="ETW05791.1"/>
    </source>
</evidence>
<proteinExistence type="inferred from homology"/>
<dbReference type="AlphaFoldDB" id="A0A024UH98"/>
<dbReference type="GO" id="GO:0052040">
    <property type="term" value="P:symbiont-mediated perturbation of host programmed cell death"/>
    <property type="evidence" value="ECO:0007669"/>
    <property type="project" value="UniProtKB-KW"/>
</dbReference>
<dbReference type="Gene3D" id="1.10.239.10">
    <property type="entry name" value="Elicitin domain"/>
    <property type="match status" value="1"/>
</dbReference>
<reference evidence="8" key="1">
    <citation type="submission" date="2013-12" db="EMBL/GenBank/DDBJ databases">
        <title>The Genome Sequence of Aphanomyces invadans NJM9701.</title>
        <authorList>
            <consortium name="The Broad Institute Genomics Platform"/>
            <person name="Russ C."/>
            <person name="Tyler B."/>
            <person name="van West P."/>
            <person name="Dieguez-Uribeondo J."/>
            <person name="Young S.K."/>
            <person name="Zeng Q."/>
            <person name="Gargeya S."/>
            <person name="Fitzgerald M."/>
            <person name="Abouelleil A."/>
            <person name="Alvarado L."/>
            <person name="Chapman S.B."/>
            <person name="Gainer-Dewar J."/>
            <person name="Goldberg J."/>
            <person name="Griggs A."/>
            <person name="Gujja S."/>
            <person name="Hansen M."/>
            <person name="Howarth C."/>
            <person name="Imamovic A."/>
            <person name="Ireland A."/>
            <person name="Larimer J."/>
            <person name="McCowan C."/>
            <person name="Murphy C."/>
            <person name="Pearson M."/>
            <person name="Poon T.W."/>
            <person name="Priest M."/>
            <person name="Roberts A."/>
            <person name="Saif S."/>
            <person name="Shea T."/>
            <person name="Sykes S."/>
            <person name="Wortman J."/>
            <person name="Nusbaum C."/>
            <person name="Birren B."/>
        </authorList>
    </citation>
    <scope>NUCLEOTIDE SEQUENCE [LARGE SCALE GENOMIC DNA]</scope>
    <source>
        <strain evidence="8">NJM9701</strain>
    </source>
</reference>
<keyword evidence="5" id="KW-1015">Disulfide bond</keyword>
<dbReference type="GO" id="GO:0005576">
    <property type="term" value="C:extracellular region"/>
    <property type="evidence" value="ECO:0007669"/>
    <property type="project" value="UniProtKB-SubCell"/>
</dbReference>
<dbReference type="OrthoDB" id="65743at2759"/>
<evidence type="ECO:0000256" key="7">
    <source>
        <dbReference type="SAM" id="SignalP"/>
    </source>
</evidence>
<keyword evidence="6" id="KW-1133">Transmembrane helix</keyword>
<keyword evidence="4" id="KW-0928">Hypersensitive response elicitation</keyword>
<accession>A0A024UH98</accession>
<keyword evidence="6" id="KW-0472">Membrane</keyword>
<evidence type="ECO:0000256" key="6">
    <source>
        <dbReference type="SAM" id="Phobius"/>
    </source>
</evidence>
<evidence type="ECO:0000256" key="2">
    <source>
        <dbReference type="ARBA" id="ARBA00009544"/>
    </source>
</evidence>
<sequence>MKTIAFVVVCAVAASATHHCTKANWKAVDDAVHDSPLSASCAADMNMSLEDFFHHKQPTVEQNKAFDNSENCKHLYKLIQEVALDQHCSELDVFDLITWDMVVAIMDVTAYPKASTECNKEQLQQAMEPLTFNPNLMACMSSTGLYASILTKSTPSVAEWEKVANNTACSNFYNDAQGVLKTLPHCSVEGPGGRDIHALENVSFPVFVKWMQVLTVIHKEHLASGANAALMSLWSVHGGGATQSSSGQGILIAQSVFSGAALAFLGMFIYISSRRSGEESRRLLAARI</sequence>
<dbReference type="RefSeq" id="XP_008865568.1">
    <property type="nucleotide sequence ID" value="XM_008867346.1"/>
</dbReference>
<comment type="subcellular location">
    <subcellularLocation>
        <location evidence="1">Secreted</location>
    </subcellularLocation>
</comment>
<evidence type="ECO:0000256" key="4">
    <source>
        <dbReference type="ARBA" id="ARBA00022978"/>
    </source>
</evidence>
<dbReference type="InterPro" id="IPR002200">
    <property type="entry name" value="Elicitin"/>
</dbReference>
<comment type="similarity">
    <text evidence="2">Belongs to the elicitin family.</text>
</comment>
<dbReference type="Pfam" id="PF00964">
    <property type="entry name" value="Elicitin"/>
    <property type="match status" value="1"/>
</dbReference>
<dbReference type="InterPro" id="IPR036470">
    <property type="entry name" value="Elicitin_sf"/>
</dbReference>
<dbReference type="STRING" id="157072.A0A024UH98"/>
<keyword evidence="7" id="KW-0732">Signal</keyword>
<dbReference type="EMBL" id="KI913956">
    <property type="protein sequence ID" value="ETW05791.1"/>
    <property type="molecule type" value="Genomic_DNA"/>
</dbReference>
<feature type="chain" id="PRO_5001538207" description="Secreted protein" evidence="7">
    <location>
        <begin position="17"/>
        <end position="288"/>
    </location>
</feature>
<dbReference type="GeneID" id="20080525"/>